<gene>
    <name evidence="2" type="ORF">DHEL01_v206143</name>
</gene>
<keyword evidence="1" id="KW-0812">Transmembrane</keyword>
<protein>
    <submittedName>
        <fullName evidence="2">Uncharacterized protein</fullName>
    </submittedName>
</protein>
<organism evidence="2 3">
    <name type="scientific">Diaporthe helianthi</name>
    <dbReference type="NCBI Taxonomy" id="158607"/>
    <lineage>
        <taxon>Eukaryota</taxon>
        <taxon>Fungi</taxon>
        <taxon>Dikarya</taxon>
        <taxon>Ascomycota</taxon>
        <taxon>Pezizomycotina</taxon>
        <taxon>Sordariomycetes</taxon>
        <taxon>Sordariomycetidae</taxon>
        <taxon>Diaporthales</taxon>
        <taxon>Diaporthaceae</taxon>
        <taxon>Diaporthe</taxon>
    </lineage>
</organism>
<dbReference type="Proteomes" id="UP000094444">
    <property type="component" value="Unassembled WGS sequence"/>
</dbReference>
<evidence type="ECO:0000313" key="3">
    <source>
        <dbReference type="Proteomes" id="UP000094444"/>
    </source>
</evidence>
<proteinExistence type="predicted"/>
<keyword evidence="1" id="KW-0472">Membrane</keyword>
<sequence>MPQGLYGPPNGIIELSLISATVSFLSQRAKGMFDVVSGDFTFAISGEPANLIVDQGHTSNGASGTAFIIIGCCGFLALWLRDRPGYHAKSSAGLFSRVWYKLWLGLNVPALLLTLGALAFTFNMINLSVVEGLNGEAYPSETWTPQDWFDALLKLNLASQTDRNDIQRVYKIGRGWQYNLIPFFIVQLTQTVLAFVEALRKMKVDRQHYGYDGVKTELGYAGR</sequence>
<name>A0A2P5HYY4_DIAHE</name>
<dbReference type="AlphaFoldDB" id="A0A2P5HYY4"/>
<keyword evidence="3" id="KW-1185">Reference proteome</keyword>
<comment type="caution">
    <text evidence="2">The sequence shown here is derived from an EMBL/GenBank/DDBJ whole genome shotgun (WGS) entry which is preliminary data.</text>
</comment>
<feature type="transmembrane region" description="Helical" evidence="1">
    <location>
        <begin position="180"/>
        <end position="199"/>
    </location>
</feature>
<evidence type="ECO:0000256" key="1">
    <source>
        <dbReference type="SAM" id="Phobius"/>
    </source>
</evidence>
<accession>A0A2P5HYY4</accession>
<dbReference type="OrthoDB" id="3597048at2759"/>
<feature type="transmembrane region" description="Helical" evidence="1">
    <location>
        <begin position="102"/>
        <end position="125"/>
    </location>
</feature>
<dbReference type="InParanoid" id="A0A2P5HYY4"/>
<evidence type="ECO:0000313" key="2">
    <source>
        <dbReference type="EMBL" id="POS75466.1"/>
    </source>
</evidence>
<dbReference type="EMBL" id="MAVT02000484">
    <property type="protein sequence ID" value="POS75466.1"/>
    <property type="molecule type" value="Genomic_DNA"/>
</dbReference>
<reference evidence="2" key="1">
    <citation type="submission" date="2017-09" db="EMBL/GenBank/DDBJ databases">
        <title>Polyketide synthases of a Diaporthe helianthi virulent isolate.</title>
        <authorList>
            <person name="Baroncelli R."/>
        </authorList>
    </citation>
    <scope>NUCLEOTIDE SEQUENCE [LARGE SCALE GENOMIC DNA]</scope>
    <source>
        <strain evidence="2">7/96</strain>
    </source>
</reference>
<feature type="transmembrane region" description="Helical" evidence="1">
    <location>
        <begin position="61"/>
        <end position="81"/>
    </location>
</feature>
<keyword evidence="1" id="KW-1133">Transmembrane helix</keyword>